<reference evidence="1 2" key="1">
    <citation type="submission" date="2017-05" db="EMBL/GenBank/DDBJ databases">
        <authorList>
            <person name="Blom J."/>
        </authorList>
    </citation>
    <scope>NUCLEOTIDE SEQUENCE [LARGE SCALE GENOMIC DNA]</scope>
    <source>
        <strain evidence="1">PD885</strain>
    </source>
</reference>
<name>A0ABY1RSQ0_9XANT</name>
<protein>
    <submittedName>
        <fullName evidence="1">Uncharacterized protein</fullName>
    </submittedName>
</protein>
<accession>A0ABY1RSQ0</accession>
<dbReference type="GeneID" id="61896481"/>
<keyword evidence="2" id="KW-1185">Reference proteome</keyword>
<organism evidence="1 2">
    <name type="scientific">Xanthomonas fragariae</name>
    <dbReference type="NCBI Taxonomy" id="48664"/>
    <lineage>
        <taxon>Bacteria</taxon>
        <taxon>Pseudomonadati</taxon>
        <taxon>Pseudomonadota</taxon>
        <taxon>Gammaproteobacteria</taxon>
        <taxon>Lysobacterales</taxon>
        <taxon>Lysobacteraceae</taxon>
        <taxon>Xanthomonas</taxon>
    </lineage>
</organism>
<proteinExistence type="predicted"/>
<sequence>MNITEESIMSATDEIENIEIDSAVDSCDSGSPVIITPAVIIYAATHG</sequence>
<dbReference type="Proteomes" id="UP000195877">
    <property type="component" value="Chromosome 1"/>
</dbReference>
<dbReference type="RefSeq" id="WP_159087645.1">
    <property type="nucleotide sequence ID" value="NZ_CP127378.1"/>
</dbReference>
<evidence type="ECO:0000313" key="1">
    <source>
        <dbReference type="EMBL" id="SMR00273.1"/>
    </source>
</evidence>
<dbReference type="EMBL" id="LT853882">
    <property type="protein sequence ID" value="SMR00273.1"/>
    <property type="molecule type" value="Genomic_DNA"/>
</dbReference>
<evidence type="ECO:0000313" key="2">
    <source>
        <dbReference type="Proteomes" id="UP000195877"/>
    </source>
</evidence>
<gene>
    <name evidence="1" type="ORF">PD885_03051</name>
</gene>